<evidence type="ECO:0000313" key="3">
    <source>
        <dbReference type="Proteomes" id="UP000008795"/>
    </source>
</evidence>
<reference evidence="2 3" key="1">
    <citation type="submission" date="2010-03" db="EMBL/GenBank/DDBJ databases">
        <title>The genome sequence of Bacteriodes xylanisolvens XB1A.</title>
        <authorList>
            <consortium name="metaHIT consortium -- http://www.metahit.eu/"/>
            <person name="Pajon A."/>
            <person name="Turner K."/>
            <person name="Parkhill J."/>
            <person name="Bernalier A."/>
        </authorList>
    </citation>
    <scope>NUCLEOTIDE SEQUENCE [LARGE SCALE GENOMIC DNA]</scope>
    <source>
        <strain evidence="2 3">XB1A</strain>
    </source>
</reference>
<evidence type="ECO:0000256" key="1">
    <source>
        <dbReference type="SAM" id="MobiDB-lite"/>
    </source>
</evidence>
<proteinExistence type="predicted"/>
<dbReference type="KEGG" id="bxy:BXY_24010"/>
<accession>D6CZ64</accession>
<dbReference type="Proteomes" id="UP000008795">
    <property type="component" value="Chromosome"/>
</dbReference>
<sequence length="20" mass="2355">MKDEEKEESHLWGFFKGGAE</sequence>
<protein>
    <submittedName>
        <fullName evidence="2">Uncharacterized protein</fullName>
    </submittedName>
</protein>
<dbReference type="HOGENOM" id="CLU_3428104_0_0_10"/>
<dbReference type="EMBL" id="FP929033">
    <property type="protein sequence ID" value="CBK67466.1"/>
    <property type="molecule type" value="Genomic_DNA"/>
</dbReference>
<feature type="region of interest" description="Disordered" evidence="1">
    <location>
        <begin position="1"/>
        <end position="20"/>
    </location>
</feature>
<evidence type="ECO:0000313" key="2">
    <source>
        <dbReference type="EMBL" id="CBK67466.1"/>
    </source>
</evidence>
<organism evidence="2 3">
    <name type="scientific">Bacteroides xylanisolvens XB1A</name>
    <dbReference type="NCBI Taxonomy" id="657309"/>
    <lineage>
        <taxon>Bacteria</taxon>
        <taxon>Pseudomonadati</taxon>
        <taxon>Bacteroidota</taxon>
        <taxon>Bacteroidia</taxon>
        <taxon>Bacteroidales</taxon>
        <taxon>Bacteroidaceae</taxon>
        <taxon>Bacteroides</taxon>
    </lineage>
</organism>
<dbReference type="AlphaFoldDB" id="D6CZ64"/>
<feature type="compositionally biased region" description="Basic and acidic residues" evidence="1">
    <location>
        <begin position="1"/>
        <end position="10"/>
    </location>
</feature>
<reference evidence="2 3" key="2">
    <citation type="submission" date="2010-03" db="EMBL/GenBank/DDBJ databases">
        <authorList>
            <person name="Pajon A."/>
        </authorList>
    </citation>
    <scope>NUCLEOTIDE SEQUENCE [LARGE SCALE GENOMIC DNA]</scope>
    <source>
        <strain evidence="2 3">XB1A</strain>
    </source>
</reference>
<gene>
    <name evidence="2" type="ORF">BXY_24010</name>
</gene>
<name>D6CZ64_9BACE</name>